<sequence>MKMKIGLLTVCIILVLFGLTFRVKDEKDDLISKIEQKKYGETIFNYMKTETYFNAETLKASPEVKKIKLILAFYGQNIEKDSVTVYLNQTISGLNESGQDVYGSNFPVVYILEKQKDEYNVTHCEEPRDGSFYQEDIKRMFPKKKFDLLKKLEGNKITFEEEVE</sequence>
<dbReference type="EMBL" id="AJAS01000011">
    <property type="protein sequence ID" value="EOI02715.1"/>
    <property type="molecule type" value="Genomic_DNA"/>
</dbReference>
<reference evidence="1 3" key="1">
    <citation type="submission" date="2013-02" db="EMBL/GenBank/DDBJ databases">
        <title>The Genome Sequence of Enterococcus moraviensis BAA-383.</title>
        <authorList>
            <consortium name="The Broad Institute Genome Sequencing Platform"/>
            <consortium name="The Broad Institute Genome Sequencing Center for Infectious Disease"/>
            <person name="Earl A.M."/>
            <person name="Gilmore M.S."/>
            <person name="Lebreton F."/>
            <person name="Walker B."/>
            <person name="Young S.K."/>
            <person name="Zeng Q."/>
            <person name="Gargeya S."/>
            <person name="Fitzgerald M."/>
            <person name="Haas B."/>
            <person name="Abouelleil A."/>
            <person name="Alvarado L."/>
            <person name="Arachchi H.M."/>
            <person name="Berlin A.M."/>
            <person name="Chapman S.B."/>
            <person name="Dewar J."/>
            <person name="Goldberg J."/>
            <person name="Griggs A."/>
            <person name="Gujja S."/>
            <person name="Hansen M."/>
            <person name="Howarth C."/>
            <person name="Imamovic A."/>
            <person name="Larimer J."/>
            <person name="McCowan C."/>
            <person name="Murphy C."/>
            <person name="Neiman D."/>
            <person name="Pearson M."/>
            <person name="Priest M."/>
            <person name="Roberts A."/>
            <person name="Saif S."/>
            <person name="Shea T."/>
            <person name="Sisk P."/>
            <person name="Sykes S."/>
            <person name="Wortman J."/>
            <person name="Nusbaum C."/>
            <person name="Birren B."/>
        </authorList>
    </citation>
    <scope>NUCLEOTIDE SEQUENCE [LARGE SCALE GENOMIC DNA]</scope>
    <source>
        <strain evidence="1 3">ATCC BAA-383</strain>
    </source>
</reference>
<proteinExistence type="predicted"/>
<evidence type="ECO:0000313" key="3">
    <source>
        <dbReference type="Proteomes" id="UP000013781"/>
    </source>
</evidence>
<name>R2R1H5_9ENTE</name>
<evidence type="ECO:0000313" key="4">
    <source>
        <dbReference type="Proteomes" id="UP000014157"/>
    </source>
</evidence>
<dbReference type="RefSeq" id="WP_010764357.1">
    <property type="nucleotide sequence ID" value="NZ_ASWB01000001.1"/>
</dbReference>
<dbReference type="Proteomes" id="UP000014157">
    <property type="component" value="Unassembled WGS sequence"/>
</dbReference>
<evidence type="ECO:0000313" key="1">
    <source>
        <dbReference type="EMBL" id="EOI02715.1"/>
    </source>
</evidence>
<evidence type="ECO:0000313" key="2">
    <source>
        <dbReference type="EMBL" id="EOT73908.1"/>
    </source>
</evidence>
<dbReference type="AlphaFoldDB" id="R2R1H5"/>
<keyword evidence="4" id="KW-1185">Reference proteome</keyword>
<dbReference type="STRING" id="155617.RV09_GL001030"/>
<comment type="caution">
    <text evidence="1">The sequence shown here is derived from an EMBL/GenBank/DDBJ whole genome shotgun (WGS) entry which is preliminary data.</text>
</comment>
<reference evidence="2 4" key="2">
    <citation type="submission" date="2013-03" db="EMBL/GenBank/DDBJ databases">
        <title>The Genome Sequence of Enterococcus moraviensis BAA-383 (PacBio/Illumina hybrid assembly).</title>
        <authorList>
            <consortium name="The Broad Institute Genomics Platform"/>
            <consortium name="The Broad Institute Genome Sequencing Center for Infectious Disease"/>
            <person name="Earl A."/>
            <person name="Russ C."/>
            <person name="Gilmore M."/>
            <person name="Surin D."/>
            <person name="Walker B."/>
            <person name="Young S."/>
            <person name="Zeng Q."/>
            <person name="Gargeya S."/>
            <person name="Fitzgerald M."/>
            <person name="Haas B."/>
            <person name="Abouelleil A."/>
            <person name="Allen A.W."/>
            <person name="Alvarado L."/>
            <person name="Arachchi H.M."/>
            <person name="Berlin A.M."/>
            <person name="Chapman S.B."/>
            <person name="Gainer-Dewar J."/>
            <person name="Goldberg J."/>
            <person name="Griggs A."/>
            <person name="Gujja S."/>
            <person name="Hansen M."/>
            <person name="Howarth C."/>
            <person name="Imamovic A."/>
            <person name="Ireland A."/>
            <person name="Larimer J."/>
            <person name="McCowan C."/>
            <person name="Murphy C."/>
            <person name="Pearson M."/>
            <person name="Poon T.W."/>
            <person name="Priest M."/>
            <person name="Roberts A."/>
            <person name="Saif S."/>
            <person name="Shea T."/>
            <person name="Sisk P."/>
            <person name="Sykes S."/>
            <person name="Wortman J."/>
            <person name="Nusbaum C."/>
            <person name="Birren B."/>
        </authorList>
    </citation>
    <scope>NUCLEOTIDE SEQUENCE [LARGE SCALE GENOMIC DNA]</scope>
    <source>
        <strain evidence="2 4">ATCC BAA-383</strain>
    </source>
</reference>
<dbReference type="OrthoDB" id="2381403at2"/>
<dbReference type="Proteomes" id="UP000013781">
    <property type="component" value="Unassembled WGS sequence"/>
</dbReference>
<accession>R2R1H5</accession>
<gene>
    <name evidence="2" type="ORF">I586_00904</name>
    <name evidence="1" type="ORF">UAY_00962</name>
</gene>
<organism evidence="1 3">
    <name type="scientific">Enterococcus moraviensis ATCC BAA-383</name>
    <dbReference type="NCBI Taxonomy" id="1158609"/>
    <lineage>
        <taxon>Bacteria</taxon>
        <taxon>Bacillati</taxon>
        <taxon>Bacillota</taxon>
        <taxon>Bacilli</taxon>
        <taxon>Lactobacillales</taxon>
        <taxon>Enterococcaceae</taxon>
        <taxon>Enterococcus</taxon>
    </lineage>
</organism>
<dbReference type="PATRIC" id="fig|1158609.3.peg.920"/>
<dbReference type="HOGENOM" id="CLU_1616473_0_0_9"/>
<dbReference type="EMBL" id="ASWB01000001">
    <property type="protein sequence ID" value="EOT73908.1"/>
    <property type="molecule type" value="Genomic_DNA"/>
</dbReference>
<protein>
    <submittedName>
        <fullName evidence="1">Uncharacterized protein</fullName>
    </submittedName>
</protein>